<evidence type="ECO:0000256" key="1">
    <source>
        <dbReference type="ARBA" id="ARBA00004613"/>
    </source>
</evidence>
<evidence type="ECO:0000256" key="7">
    <source>
        <dbReference type="ARBA" id="ARBA00023277"/>
    </source>
</evidence>
<dbReference type="AlphaFoldDB" id="A0A2N6NIP9"/>
<dbReference type="GO" id="GO:0030600">
    <property type="term" value="F:feruloyl esterase activity"/>
    <property type="evidence" value="ECO:0007669"/>
    <property type="project" value="UniProtKB-EC"/>
</dbReference>
<keyword evidence="3" id="KW-0964">Secreted</keyword>
<feature type="region of interest" description="Disordered" evidence="10">
    <location>
        <begin position="351"/>
        <end position="395"/>
    </location>
</feature>
<comment type="caution">
    <text evidence="12">The sequence shown here is derived from an EMBL/GenBank/DDBJ whole genome shotgun (WGS) entry which is preliminary data.</text>
</comment>
<dbReference type="PANTHER" id="PTHR38050">
    <property type="match status" value="1"/>
</dbReference>
<dbReference type="PANTHER" id="PTHR38050:SF2">
    <property type="entry name" value="FERULOYL ESTERASE C-RELATED"/>
    <property type="match status" value="1"/>
</dbReference>
<name>A0A2N6NIP9_BEABA</name>
<evidence type="ECO:0000256" key="4">
    <source>
        <dbReference type="ARBA" id="ARBA00022651"/>
    </source>
</evidence>
<evidence type="ECO:0000256" key="8">
    <source>
        <dbReference type="ARBA" id="ARBA00023326"/>
    </source>
</evidence>
<evidence type="ECO:0000256" key="2">
    <source>
        <dbReference type="ARBA" id="ARBA00013091"/>
    </source>
</evidence>
<keyword evidence="8" id="KW-0624">Polysaccharide degradation</keyword>
<evidence type="ECO:0000256" key="6">
    <source>
        <dbReference type="ARBA" id="ARBA00022801"/>
    </source>
</evidence>
<gene>
    <name evidence="12" type="primary">faeC_0</name>
    <name evidence="12" type="ORF">BM221_006748</name>
</gene>
<feature type="signal peptide" evidence="11">
    <location>
        <begin position="1"/>
        <end position="19"/>
    </location>
</feature>
<sequence length="457" mass="51216">MKISVSGLVATIFLAAADAASNVTHGRGSPGCGKQITHIGEEEWNARFVVSGYWRAFVTYTPEKYDENTPQPLIMAFHGTGRPHWEFSQQTRFSKPGINPNMMVHWYGANNAEPWIDDFKFTEMALEHVMNNYCIDVDRVYLVGHTGGGGFANILACDPRFSRHFAAMALMGPTLYRDLDDDYCKNARLPMPILEAHGLQDPTSPYGGLTIKERVVGAIPPIPDWIKRWVRRNNCNPVPHQEYYVDKRITSEKYTCHGQYGFVEHIKAQDHGYYWMTAKDDLDISQRIMFFLQQQVRPGNLSIPLDSRGLFTTFGGNSSSSSNSTNHKDTFFPRPNVTRWDDITATRSSKTSSLFTTSSSGAVSTASGYPETHNNKTTTSHQDRPAHTTASTSSTRTFYASMAPYSSTSSTETFYASMPHGSSTSFTFTRTFDVSPTNTPRPDPDPYYTDEVQACHN</sequence>
<feature type="compositionally biased region" description="Low complexity" evidence="10">
    <location>
        <begin position="351"/>
        <end position="368"/>
    </location>
</feature>
<evidence type="ECO:0000313" key="12">
    <source>
        <dbReference type="EMBL" id="PMB67086.1"/>
    </source>
</evidence>
<organism evidence="12 13">
    <name type="scientific">Beauveria bassiana</name>
    <name type="common">White muscardine disease fungus</name>
    <name type="synonym">Tritirachium shiotae</name>
    <dbReference type="NCBI Taxonomy" id="176275"/>
    <lineage>
        <taxon>Eukaryota</taxon>
        <taxon>Fungi</taxon>
        <taxon>Dikarya</taxon>
        <taxon>Ascomycota</taxon>
        <taxon>Pezizomycotina</taxon>
        <taxon>Sordariomycetes</taxon>
        <taxon>Hypocreomycetidae</taxon>
        <taxon>Hypocreales</taxon>
        <taxon>Cordycipitaceae</taxon>
        <taxon>Beauveria</taxon>
    </lineage>
</organism>
<keyword evidence="7" id="KW-0119">Carbohydrate metabolism</keyword>
<keyword evidence="4" id="KW-0858">Xylan degradation</keyword>
<keyword evidence="5 11" id="KW-0732">Signal</keyword>
<feature type="chain" id="PRO_5014976461" description="feruloyl esterase" evidence="11">
    <location>
        <begin position="20"/>
        <end position="457"/>
    </location>
</feature>
<dbReference type="GO" id="GO:0045493">
    <property type="term" value="P:xylan catabolic process"/>
    <property type="evidence" value="ECO:0007669"/>
    <property type="project" value="UniProtKB-KW"/>
</dbReference>
<evidence type="ECO:0000256" key="3">
    <source>
        <dbReference type="ARBA" id="ARBA00022525"/>
    </source>
</evidence>
<feature type="region of interest" description="Disordered" evidence="10">
    <location>
        <begin position="433"/>
        <end position="457"/>
    </location>
</feature>
<dbReference type="SUPFAM" id="SSF53474">
    <property type="entry name" value="alpha/beta-Hydrolases"/>
    <property type="match status" value="1"/>
</dbReference>
<evidence type="ECO:0000256" key="11">
    <source>
        <dbReference type="SAM" id="SignalP"/>
    </source>
</evidence>
<evidence type="ECO:0000256" key="9">
    <source>
        <dbReference type="ARBA" id="ARBA00034075"/>
    </source>
</evidence>
<keyword evidence="6" id="KW-0378">Hydrolase</keyword>
<dbReference type="EC" id="3.1.1.73" evidence="2"/>
<dbReference type="EMBL" id="MRVG01000007">
    <property type="protein sequence ID" value="PMB67086.1"/>
    <property type="molecule type" value="Genomic_DNA"/>
</dbReference>
<dbReference type="OMA" id="MNNYCID"/>
<evidence type="ECO:0000256" key="5">
    <source>
        <dbReference type="ARBA" id="ARBA00022729"/>
    </source>
</evidence>
<evidence type="ECO:0000256" key="10">
    <source>
        <dbReference type="SAM" id="MobiDB-lite"/>
    </source>
</evidence>
<protein>
    <recommendedName>
        <fullName evidence="2">feruloyl esterase</fullName>
        <ecNumber evidence="2">3.1.1.73</ecNumber>
    </recommendedName>
</protein>
<dbReference type="InterPro" id="IPR029058">
    <property type="entry name" value="AB_hydrolase_fold"/>
</dbReference>
<dbReference type="Gene3D" id="3.40.50.1820">
    <property type="entry name" value="alpha/beta hydrolase"/>
    <property type="match status" value="1"/>
</dbReference>
<dbReference type="GO" id="GO:0005576">
    <property type="term" value="C:extracellular region"/>
    <property type="evidence" value="ECO:0007669"/>
    <property type="project" value="UniProtKB-SubCell"/>
</dbReference>
<evidence type="ECO:0000313" key="13">
    <source>
        <dbReference type="Proteomes" id="UP000235728"/>
    </source>
</evidence>
<comment type="subcellular location">
    <subcellularLocation>
        <location evidence="1">Secreted</location>
    </subcellularLocation>
</comment>
<feature type="compositionally biased region" description="Low complexity" evidence="10">
    <location>
        <begin position="433"/>
        <end position="450"/>
    </location>
</feature>
<accession>A0A2N6NIP9</accession>
<dbReference type="InterPro" id="IPR043595">
    <property type="entry name" value="FaeB/C/D"/>
</dbReference>
<dbReference type="Proteomes" id="UP000235728">
    <property type="component" value="Unassembled WGS sequence"/>
</dbReference>
<comment type="catalytic activity">
    <reaction evidence="9">
        <text>feruloyl-polysaccharide + H2O = ferulate + polysaccharide.</text>
        <dbReference type="EC" id="3.1.1.73"/>
    </reaction>
</comment>
<proteinExistence type="predicted"/>
<reference evidence="12 13" key="1">
    <citation type="journal article" date="2016" name="Appl. Microbiol. Biotechnol.">
        <title>Characterization of T-DNA insertion mutants with decreased virulence in the entomopathogenic fungus Beauveria bassiana JEF-007.</title>
        <authorList>
            <person name="Kim S."/>
            <person name="Lee S.J."/>
            <person name="Nai Y.S."/>
            <person name="Yu J.S."/>
            <person name="Lee M.R."/>
            <person name="Yang Y.T."/>
            <person name="Kim J.S."/>
        </authorList>
    </citation>
    <scope>NUCLEOTIDE SEQUENCE [LARGE SCALE GENOMIC DNA]</scope>
    <source>
        <strain evidence="12 13">JEF-007</strain>
    </source>
</reference>